<feature type="transmembrane region" description="Helical" evidence="6">
    <location>
        <begin position="30"/>
        <end position="56"/>
    </location>
</feature>
<organism evidence="8 9">
    <name type="scientific">Sinosporangium album</name>
    <dbReference type="NCBI Taxonomy" id="504805"/>
    <lineage>
        <taxon>Bacteria</taxon>
        <taxon>Bacillati</taxon>
        <taxon>Actinomycetota</taxon>
        <taxon>Actinomycetes</taxon>
        <taxon>Streptosporangiales</taxon>
        <taxon>Streptosporangiaceae</taxon>
        <taxon>Sinosporangium</taxon>
    </lineage>
</organism>
<evidence type="ECO:0000256" key="4">
    <source>
        <dbReference type="ARBA" id="ARBA00022989"/>
    </source>
</evidence>
<evidence type="ECO:0000256" key="5">
    <source>
        <dbReference type="ARBA" id="ARBA00023136"/>
    </source>
</evidence>
<feature type="transmembrane region" description="Helical" evidence="6">
    <location>
        <begin position="123"/>
        <end position="143"/>
    </location>
</feature>
<evidence type="ECO:0000256" key="1">
    <source>
        <dbReference type="ARBA" id="ARBA00004651"/>
    </source>
</evidence>
<feature type="transmembrane region" description="Helical" evidence="6">
    <location>
        <begin position="62"/>
        <end position="85"/>
    </location>
</feature>
<comment type="subcellular location">
    <subcellularLocation>
        <location evidence="1">Cell membrane</location>
        <topology evidence="1">Multi-pass membrane protein</topology>
    </subcellularLocation>
</comment>
<dbReference type="PROSITE" id="PS50850">
    <property type="entry name" value="MFS"/>
    <property type="match status" value="1"/>
</dbReference>
<dbReference type="InterPro" id="IPR036259">
    <property type="entry name" value="MFS_trans_sf"/>
</dbReference>
<feature type="transmembrane region" description="Helical" evidence="6">
    <location>
        <begin position="331"/>
        <end position="350"/>
    </location>
</feature>
<feature type="domain" description="Major facilitator superfamily (MFS) profile" evidence="7">
    <location>
        <begin position="31"/>
        <end position="444"/>
    </location>
</feature>
<feature type="transmembrane region" description="Helical" evidence="6">
    <location>
        <begin position="390"/>
        <end position="414"/>
    </location>
</feature>
<dbReference type="PANTHER" id="PTHR23511:SF34">
    <property type="entry name" value="SYNAPTIC VESICLE GLYCOPROTEIN 2"/>
    <property type="match status" value="1"/>
</dbReference>
<dbReference type="STRING" id="504805.SAMN05421505_11165"/>
<feature type="transmembrane region" description="Helical" evidence="6">
    <location>
        <begin position="97"/>
        <end position="117"/>
    </location>
</feature>
<feature type="transmembrane region" description="Helical" evidence="6">
    <location>
        <begin position="267"/>
        <end position="284"/>
    </location>
</feature>
<sequence length="469" mass="50005">MSHPPHAQSGGAGLSDRMDRIPVLTRQHRVWLGVLAALLFFDMADLNSFALVAPAIRDQWDLTLGEVGLITSASFLGMFFGSIVGGRVADRLGRKPVIIGSVAIYSAFSLASAFATGIVDLSIYRVMVGFGVQAMTVVLLTYISEMYPKQIRGRIQALVLAVGLLGIPVMAGFASFAVPRDPSGWKWVFVLGAAGVVAALIALRVLPESVRWAAANGRSADAEALVTRLEEDARRRTGEELPPVEPRAVLVSGSPRELLRQPLLKRLLVLSTYMVIATSTGYGFNAWLPTLLVENGYSTAQSLSFTSTIAIAACPGALLATLFIDRIERRTSLMLINASFGVLLLVFAFVTDYTVLLIAGILLILVTYAGTACTYTYLPEVFPTRLRALGAGIGNGAGRIATVVTMFVIAWALTELGSETVFLVLGGAACVAALVIGLLGERTRNRSLETISETVAGVDGAPNVEMRDR</sequence>
<proteinExistence type="predicted"/>
<dbReference type="Proteomes" id="UP000198923">
    <property type="component" value="Unassembled WGS sequence"/>
</dbReference>
<evidence type="ECO:0000313" key="8">
    <source>
        <dbReference type="EMBL" id="SDH08396.1"/>
    </source>
</evidence>
<dbReference type="InterPro" id="IPR005829">
    <property type="entry name" value="Sugar_transporter_CS"/>
</dbReference>
<protein>
    <submittedName>
        <fullName evidence="8">MFS transporter, putative metabolite:H+ symporter</fullName>
    </submittedName>
</protein>
<feature type="transmembrane region" description="Helical" evidence="6">
    <location>
        <begin position="420"/>
        <end position="439"/>
    </location>
</feature>
<keyword evidence="5 6" id="KW-0472">Membrane</keyword>
<feature type="transmembrane region" description="Helical" evidence="6">
    <location>
        <begin position="356"/>
        <end position="378"/>
    </location>
</feature>
<keyword evidence="2" id="KW-0813">Transport</keyword>
<dbReference type="PANTHER" id="PTHR23511">
    <property type="entry name" value="SYNAPTIC VESICLE GLYCOPROTEIN 2"/>
    <property type="match status" value="1"/>
</dbReference>
<dbReference type="Gene3D" id="1.20.1250.20">
    <property type="entry name" value="MFS general substrate transporter like domains"/>
    <property type="match status" value="1"/>
</dbReference>
<evidence type="ECO:0000256" key="6">
    <source>
        <dbReference type="SAM" id="Phobius"/>
    </source>
</evidence>
<dbReference type="SUPFAM" id="SSF103473">
    <property type="entry name" value="MFS general substrate transporter"/>
    <property type="match status" value="1"/>
</dbReference>
<dbReference type="InterPro" id="IPR005828">
    <property type="entry name" value="MFS_sugar_transport-like"/>
</dbReference>
<feature type="transmembrane region" description="Helical" evidence="6">
    <location>
        <begin position="304"/>
        <end position="324"/>
    </location>
</feature>
<dbReference type="InterPro" id="IPR020846">
    <property type="entry name" value="MFS_dom"/>
</dbReference>
<accession>A0A1G7ZIL2</accession>
<evidence type="ECO:0000313" key="9">
    <source>
        <dbReference type="Proteomes" id="UP000198923"/>
    </source>
</evidence>
<keyword evidence="4 6" id="KW-1133">Transmembrane helix</keyword>
<reference evidence="8 9" key="1">
    <citation type="submission" date="2016-10" db="EMBL/GenBank/DDBJ databases">
        <authorList>
            <person name="de Groot N.N."/>
        </authorList>
    </citation>
    <scope>NUCLEOTIDE SEQUENCE [LARGE SCALE GENOMIC DNA]</scope>
    <source>
        <strain evidence="8 9">CPCC 201354</strain>
    </source>
</reference>
<dbReference type="GO" id="GO:0022857">
    <property type="term" value="F:transmembrane transporter activity"/>
    <property type="evidence" value="ECO:0007669"/>
    <property type="project" value="InterPro"/>
</dbReference>
<feature type="transmembrane region" description="Helical" evidence="6">
    <location>
        <begin position="155"/>
        <end position="178"/>
    </location>
</feature>
<keyword evidence="3 6" id="KW-0812">Transmembrane</keyword>
<dbReference type="AlphaFoldDB" id="A0A1G7ZIL2"/>
<name>A0A1G7ZIL2_9ACTN</name>
<feature type="transmembrane region" description="Helical" evidence="6">
    <location>
        <begin position="184"/>
        <end position="203"/>
    </location>
</feature>
<evidence type="ECO:0000256" key="3">
    <source>
        <dbReference type="ARBA" id="ARBA00022692"/>
    </source>
</evidence>
<dbReference type="Pfam" id="PF00083">
    <property type="entry name" value="Sugar_tr"/>
    <property type="match status" value="1"/>
</dbReference>
<dbReference type="CDD" id="cd17316">
    <property type="entry name" value="MFS_SV2_like"/>
    <property type="match status" value="1"/>
</dbReference>
<evidence type="ECO:0000256" key="2">
    <source>
        <dbReference type="ARBA" id="ARBA00022448"/>
    </source>
</evidence>
<evidence type="ECO:0000259" key="7">
    <source>
        <dbReference type="PROSITE" id="PS50850"/>
    </source>
</evidence>
<keyword evidence="9" id="KW-1185">Reference proteome</keyword>
<gene>
    <name evidence="8" type="ORF">SAMN05421505_11165</name>
</gene>
<dbReference type="GO" id="GO:0005886">
    <property type="term" value="C:plasma membrane"/>
    <property type="evidence" value="ECO:0007669"/>
    <property type="project" value="UniProtKB-SubCell"/>
</dbReference>
<dbReference type="PROSITE" id="PS00216">
    <property type="entry name" value="SUGAR_TRANSPORT_1"/>
    <property type="match status" value="1"/>
</dbReference>
<dbReference type="EMBL" id="FNCN01000011">
    <property type="protein sequence ID" value="SDH08396.1"/>
    <property type="molecule type" value="Genomic_DNA"/>
</dbReference>